<sequence>MNGGLKNYRAGLLVLSLLGASVGMLMIPPIPQDPLYHLFADTRSCLGLLNFGDVTSNLGFVVAGFWGLFKTSRAGKSGLALAPDLRNAFMCFFLAIILIAPGSAYYHSAPDNTRLFWDRLPMILAFMSLFAVILGDRINPAFVRKNALAGFLLLGIAALGYWYVTELTGGGDLRPYFLVQFYPMLAIPLICWLYPAGRHTKGKYLVWMYFWYVLAKILEYFDAEIFASFGSLISGHSLKHLAAALAVLMVAGMLGNCPKKQAS</sequence>
<dbReference type="PANTHER" id="PTHR34368:SF1">
    <property type="entry name" value="OS01G0962200 PROTEIN"/>
    <property type="match status" value="1"/>
</dbReference>
<proteinExistence type="predicted"/>
<organism evidence="2 3">
    <name type="scientific">Kiloniella laminariae</name>
    <dbReference type="NCBI Taxonomy" id="454162"/>
    <lineage>
        <taxon>Bacteria</taxon>
        <taxon>Pseudomonadati</taxon>
        <taxon>Pseudomonadota</taxon>
        <taxon>Alphaproteobacteria</taxon>
        <taxon>Rhodospirillales</taxon>
        <taxon>Kiloniellaceae</taxon>
        <taxon>Kiloniella</taxon>
    </lineage>
</organism>
<name>A0ABT4LK84_9PROT</name>
<feature type="transmembrane region" description="Helical" evidence="1">
    <location>
        <begin position="147"/>
        <end position="164"/>
    </location>
</feature>
<feature type="transmembrane region" description="Helical" evidence="1">
    <location>
        <begin position="119"/>
        <end position="135"/>
    </location>
</feature>
<feature type="transmembrane region" description="Helical" evidence="1">
    <location>
        <begin position="89"/>
        <end position="107"/>
    </location>
</feature>
<dbReference type="PANTHER" id="PTHR34368">
    <property type="entry name" value="OS01G0962200 PROTEIN"/>
    <property type="match status" value="1"/>
</dbReference>
<gene>
    <name evidence="2" type="ORF">O4H49_11955</name>
</gene>
<feature type="transmembrane region" description="Helical" evidence="1">
    <location>
        <begin position="176"/>
        <end position="197"/>
    </location>
</feature>
<keyword evidence="3" id="KW-1185">Reference proteome</keyword>
<dbReference type="Proteomes" id="UP001069802">
    <property type="component" value="Unassembled WGS sequence"/>
</dbReference>
<dbReference type="EMBL" id="JAPWGY010000003">
    <property type="protein sequence ID" value="MCZ4281496.1"/>
    <property type="molecule type" value="Genomic_DNA"/>
</dbReference>
<comment type="caution">
    <text evidence="2">The sequence shown here is derived from an EMBL/GenBank/DDBJ whole genome shotgun (WGS) entry which is preliminary data.</text>
</comment>
<feature type="transmembrane region" description="Helical" evidence="1">
    <location>
        <begin position="51"/>
        <end position="69"/>
    </location>
</feature>
<feature type="transmembrane region" description="Helical" evidence="1">
    <location>
        <begin position="204"/>
        <end position="221"/>
    </location>
</feature>
<evidence type="ECO:0008006" key="4">
    <source>
        <dbReference type="Google" id="ProtNLM"/>
    </source>
</evidence>
<accession>A0ABT4LK84</accession>
<keyword evidence="1" id="KW-1133">Transmembrane helix</keyword>
<protein>
    <recommendedName>
        <fullName evidence="4">Alkaline phytoceramidase</fullName>
    </recommendedName>
</protein>
<reference evidence="2" key="1">
    <citation type="submission" date="2022-12" db="EMBL/GenBank/DDBJ databases">
        <title>Bacterial isolates from different developmental stages of Nematostella vectensis.</title>
        <authorList>
            <person name="Fraune S."/>
        </authorList>
    </citation>
    <scope>NUCLEOTIDE SEQUENCE</scope>
    <source>
        <strain evidence="2">G21630-S1</strain>
    </source>
</reference>
<keyword evidence="1" id="KW-0472">Membrane</keyword>
<evidence type="ECO:0000313" key="3">
    <source>
        <dbReference type="Proteomes" id="UP001069802"/>
    </source>
</evidence>
<evidence type="ECO:0000313" key="2">
    <source>
        <dbReference type="EMBL" id="MCZ4281496.1"/>
    </source>
</evidence>
<dbReference type="RefSeq" id="WP_269423645.1">
    <property type="nucleotide sequence ID" value="NZ_JAPWGY010000003.1"/>
</dbReference>
<feature type="transmembrane region" description="Helical" evidence="1">
    <location>
        <begin position="241"/>
        <end position="257"/>
    </location>
</feature>
<feature type="transmembrane region" description="Helical" evidence="1">
    <location>
        <begin position="12"/>
        <end position="31"/>
    </location>
</feature>
<keyword evidence="1" id="KW-0812">Transmembrane</keyword>
<evidence type="ECO:0000256" key="1">
    <source>
        <dbReference type="SAM" id="Phobius"/>
    </source>
</evidence>